<dbReference type="AlphaFoldDB" id="A0A9D2UNB4"/>
<dbReference type="Gene3D" id="3.10.129.10">
    <property type="entry name" value="Hotdog Thioesterase"/>
    <property type="match status" value="1"/>
</dbReference>
<dbReference type="InterPro" id="IPR029069">
    <property type="entry name" value="HotDog_dom_sf"/>
</dbReference>
<dbReference type="Proteomes" id="UP000743760">
    <property type="component" value="Unassembled WGS sequence"/>
</dbReference>
<reference evidence="1" key="1">
    <citation type="journal article" date="2021" name="PeerJ">
        <title>Extensive microbial diversity within the chicken gut microbiome revealed by metagenomics and culture.</title>
        <authorList>
            <person name="Gilroy R."/>
            <person name="Ravi A."/>
            <person name="Getino M."/>
            <person name="Pursley I."/>
            <person name="Horton D.L."/>
            <person name="Alikhan N.F."/>
            <person name="Baker D."/>
            <person name="Gharbi K."/>
            <person name="Hall N."/>
            <person name="Watson M."/>
            <person name="Adriaenssens E.M."/>
            <person name="Foster-Nyarko E."/>
            <person name="Jarju S."/>
            <person name="Secka A."/>
            <person name="Antonio M."/>
            <person name="Oren A."/>
            <person name="Chaudhuri R.R."/>
            <person name="La Ragione R."/>
            <person name="Hildebrand F."/>
            <person name="Pallen M.J."/>
        </authorList>
    </citation>
    <scope>NUCLEOTIDE SEQUENCE</scope>
    <source>
        <strain evidence="1">CHK139-4039</strain>
    </source>
</reference>
<comment type="caution">
    <text evidence="1">The sequence shown here is derived from an EMBL/GenBank/DDBJ whole genome shotgun (WGS) entry which is preliminary data.</text>
</comment>
<evidence type="ECO:0000313" key="2">
    <source>
        <dbReference type="Proteomes" id="UP000743760"/>
    </source>
</evidence>
<dbReference type="PANTHER" id="PTHR31793:SF24">
    <property type="entry name" value="LONG-CHAIN ACYL-COA THIOESTERASE FADM"/>
    <property type="match status" value="1"/>
</dbReference>
<reference evidence="1" key="2">
    <citation type="submission" date="2021-09" db="EMBL/GenBank/DDBJ databases">
        <authorList>
            <person name="Gilroy R."/>
        </authorList>
    </citation>
    <scope>NUCLEOTIDE SEQUENCE</scope>
    <source>
        <strain evidence="1">CHK139-4039</strain>
    </source>
</reference>
<dbReference type="SUPFAM" id="SSF54637">
    <property type="entry name" value="Thioesterase/thiol ester dehydrase-isomerase"/>
    <property type="match status" value="1"/>
</dbReference>
<dbReference type="PANTHER" id="PTHR31793">
    <property type="entry name" value="4-HYDROXYBENZOYL-COA THIOESTERASE FAMILY MEMBER"/>
    <property type="match status" value="1"/>
</dbReference>
<dbReference type="Pfam" id="PF13279">
    <property type="entry name" value="4HBT_2"/>
    <property type="match status" value="1"/>
</dbReference>
<dbReference type="CDD" id="cd00586">
    <property type="entry name" value="4HBT"/>
    <property type="match status" value="1"/>
</dbReference>
<dbReference type="GO" id="GO:0047617">
    <property type="term" value="F:fatty acyl-CoA hydrolase activity"/>
    <property type="evidence" value="ECO:0007669"/>
    <property type="project" value="TreeGrafter"/>
</dbReference>
<sequence>MTNQLPEAIVATFEYTPEVRWSDQDMLGHVNNARLITLVEECRIRWMTEIKAAHITGGGLLVARQAIDYLVPVMYGPTLTMTVTMSKIGNSSFTVNTRGDQDGRKVFDHECVLVHIDRETAKPAPLTPHLRSAFEPYLQN</sequence>
<evidence type="ECO:0000313" key="1">
    <source>
        <dbReference type="EMBL" id="HJE78006.1"/>
    </source>
</evidence>
<dbReference type="EMBL" id="DYXR01000263">
    <property type="protein sequence ID" value="HJE78006.1"/>
    <property type="molecule type" value="Genomic_DNA"/>
</dbReference>
<organism evidence="1 2">
    <name type="scientific">Brevibacterium epidermidis</name>
    <dbReference type="NCBI Taxonomy" id="1698"/>
    <lineage>
        <taxon>Bacteria</taxon>
        <taxon>Bacillati</taxon>
        <taxon>Actinomycetota</taxon>
        <taxon>Actinomycetes</taxon>
        <taxon>Micrococcales</taxon>
        <taxon>Brevibacteriaceae</taxon>
        <taxon>Brevibacterium</taxon>
    </lineage>
</organism>
<name>A0A9D2UNB4_BREEP</name>
<protein>
    <submittedName>
        <fullName evidence="1">Acyl-CoA thioesterase</fullName>
    </submittedName>
</protein>
<accession>A0A9D2UNB4</accession>
<proteinExistence type="predicted"/>
<gene>
    <name evidence="1" type="ORF">K8V74_08695</name>
</gene>
<dbReference type="InterPro" id="IPR050563">
    <property type="entry name" value="4-hydroxybenzoyl-CoA_TE"/>
</dbReference>